<keyword evidence="1" id="KW-0479">Metal-binding</keyword>
<protein>
    <recommendedName>
        <fullName evidence="8">Enolase C-terminal domain-containing protein</fullName>
    </recommendedName>
</protein>
<keyword evidence="3" id="KW-0456">Lyase</keyword>
<evidence type="ECO:0000256" key="3">
    <source>
        <dbReference type="ARBA" id="ARBA00023239"/>
    </source>
</evidence>
<dbReference type="InterPro" id="IPR036849">
    <property type="entry name" value="Enolase-like_C_sf"/>
</dbReference>
<dbReference type="Pfam" id="PF13378">
    <property type="entry name" value="MR_MLE_C"/>
    <property type="match status" value="1"/>
</dbReference>
<name>A0ABM7ZIZ2_9BACT</name>
<keyword evidence="7" id="KW-1185">Reference proteome</keyword>
<gene>
    <name evidence="6" type="ORF">Abiwalacus_23020</name>
</gene>
<reference evidence="6" key="1">
    <citation type="submission" date="2022-06" db="EMBL/GenBank/DDBJ databases">
        <title>Akkermansia biwalacus sp. nov., an anaerobic mucin-degrading bacterium isolated from human intestine.</title>
        <authorList>
            <person name="Kobayashi Y."/>
            <person name="Inoue S."/>
            <person name="Kawahara T."/>
            <person name="Kohda N."/>
        </authorList>
    </citation>
    <scope>NUCLEOTIDE SEQUENCE</scope>
    <source>
        <strain evidence="6">WON2089</strain>
    </source>
</reference>
<evidence type="ECO:0000259" key="5">
    <source>
        <dbReference type="Pfam" id="PF22015"/>
    </source>
</evidence>
<accession>A0ABM7ZIZ2</accession>
<feature type="domain" description="Enolase C-terminal" evidence="4">
    <location>
        <begin position="113"/>
        <end position="212"/>
    </location>
</feature>
<dbReference type="Gene3D" id="3.20.20.120">
    <property type="entry name" value="Enolase-like C-terminal domain"/>
    <property type="match status" value="1"/>
</dbReference>
<dbReference type="InterPro" id="IPR041338">
    <property type="entry name" value="OSBS_N"/>
</dbReference>
<dbReference type="InterPro" id="IPR029017">
    <property type="entry name" value="Enolase-like_N"/>
</dbReference>
<keyword evidence="2" id="KW-0460">Magnesium</keyword>
<dbReference type="Pfam" id="PF22015">
    <property type="entry name" value="OSBS_N"/>
    <property type="match status" value="1"/>
</dbReference>
<dbReference type="SUPFAM" id="SSF51604">
    <property type="entry name" value="Enolase C-terminal domain-like"/>
    <property type="match status" value="1"/>
</dbReference>
<evidence type="ECO:0000259" key="4">
    <source>
        <dbReference type="Pfam" id="PF13378"/>
    </source>
</evidence>
<evidence type="ECO:0000313" key="7">
    <source>
        <dbReference type="Proteomes" id="UP001062263"/>
    </source>
</evidence>
<dbReference type="InterPro" id="IPR029065">
    <property type="entry name" value="Enolase_C-like"/>
</dbReference>
<evidence type="ECO:0000256" key="1">
    <source>
        <dbReference type="ARBA" id="ARBA00022723"/>
    </source>
</evidence>
<dbReference type="RefSeq" id="WP_215433722.1">
    <property type="nucleotide sequence ID" value="NZ_AP025943.1"/>
</dbReference>
<evidence type="ECO:0000313" key="6">
    <source>
        <dbReference type="EMBL" id="BDL44728.1"/>
    </source>
</evidence>
<sequence length="319" mass="34782">MNIVFYYEYSLTACGPLNARAAEVCRKGALIRTEEGGYGCIQPWPELGDHSLQKELDALRKGNPLPLGKRALECARVDGEARAAGVSLFSGLHIPASHATLPSCVSPATIRIMETKGFKAGKIKASSNPAAALERLTMLASMVPSWRWRLDFNGSLDGNEALQFWKSLPHHLKSRIDFIEDPCPFSVPGWERLVDAGMPLALDMGTDTEHQPAVTADLPVTRIVKPAREATPGDLHDPPVFTTVMDHPVGQLWAVYQAAEYYRDALPTEIPLCGLCTHLLFEPDPFIDQMGGMNPQVAVPAGTGLGFDGMLEALPWKKL</sequence>
<organism evidence="6 7">
    <name type="scientific">Akkermansia biwaensis</name>
    <dbReference type="NCBI Taxonomy" id="2946555"/>
    <lineage>
        <taxon>Bacteria</taxon>
        <taxon>Pseudomonadati</taxon>
        <taxon>Verrucomicrobiota</taxon>
        <taxon>Verrucomicrobiia</taxon>
        <taxon>Verrucomicrobiales</taxon>
        <taxon>Akkermansiaceae</taxon>
        <taxon>Akkermansia</taxon>
    </lineage>
</organism>
<dbReference type="EMBL" id="AP025943">
    <property type="protein sequence ID" value="BDL44728.1"/>
    <property type="molecule type" value="Genomic_DNA"/>
</dbReference>
<dbReference type="Proteomes" id="UP001062263">
    <property type="component" value="Chromosome"/>
</dbReference>
<evidence type="ECO:0008006" key="8">
    <source>
        <dbReference type="Google" id="ProtNLM"/>
    </source>
</evidence>
<feature type="domain" description="OSBS enolase-like N-terminal" evidence="5">
    <location>
        <begin position="5"/>
        <end position="81"/>
    </location>
</feature>
<proteinExistence type="predicted"/>
<dbReference type="Gene3D" id="3.30.390.10">
    <property type="entry name" value="Enolase-like, N-terminal domain"/>
    <property type="match status" value="1"/>
</dbReference>
<evidence type="ECO:0000256" key="2">
    <source>
        <dbReference type="ARBA" id="ARBA00022842"/>
    </source>
</evidence>